<dbReference type="GO" id="GO:0016791">
    <property type="term" value="F:phosphatase activity"/>
    <property type="evidence" value="ECO:0007669"/>
    <property type="project" value="TreeGrafter"/>
</dbReference>
<dbReference type="GO" id="GO:0000287">
    <property type="term" value="F:magnesium ion binding"/>
    <property type="evidence" value="ECO:0007669"/>
    <property type="project" value="TreeGrafter"/>
</dbReference>
<dbReference type="KEGG" id="ehn:H9Q80_08005"/>
<dbReference type="NCBIfam" id="TIGR01484">
    <property type="entry name" value="HAD-SF-IIB"/>
    <property type="match status" value="1"/>
</dbReference>
<proteinExistence type="predicted"/>
<dbReference type="PANTHER" id="PTHR10000:SF8">
    <property type="entry name" value="HAD SUPERFAMILY HYDROLASE-LIKE, TYPE 3"/>
    <property type="match status" value="1"/>
</dbReference>
<gene>
    <name evidence="1" type="ORF">H9Q80_08005</name>
</gene>
<accession>A0A7G9GSU0</accession>
<protein>
    <submittedName>
        <fullName evidence="1">HAD family phosphatase</fullName>
    </submittedName>
</protein>
<sequence length="272" mass="29908">MVNGKDIKAVMCDVDGTILGNAGVVTEKTVKAIKKLKEKGILFGLCTGRDVKSVRNQLGEWGIEGLVDAIVGSGGGEVFDATLDFDKASFPLDGALIKEIIAHYEDLNVNFAIPYDGLLFAPKDDDLIKMLSKADGIDYRVVDFDEFLAEPKPKVMLVFEPEYMDTVIERSKTFHNDNYKSSGLITASVLYEYMDPRVTKTYGLEEIMGLHGWTMDNLCTFGDADNDHDMTLNAGVGVVMENGSELTKSVADYITGDCDHDGIAEFVEKYLL</sequence>
<dbReference type="InterPro" id="IPR023214">
    <property type="entry name" value="HAD_sf"/>
</dbReference>
<dbReference type="PANTHER" id="PTHR10000">
    <property type="entry name" value="PHOSPHOSERINE PHOSPHATASE"/>
    <property type="match status" value="1"/>
</dbReference>
<keyword evidence="2" id="KW-1185">Reference proteome</keyword>
<dbReference type="RefSeq" id="WP_117536349.1">
    <property type="nucleotide sequence ID" value="NZ_CP060636.1"/>
</dbReference>
<name>A0A7G9GSU0_9FIRM</name>
<organism evidence="1 2">
    <name type="scientific">[Eubacterium] hominis</name>
    <dbReference type="NCBI Taxonomy" id="2764325"/>
    <lineage>
        <taxon>Bacteria</taxon>
        <taxon>Bacillati</taxon>
        <taxon>Bacillota</taxon>
        <taxon>Erysipelotrichia</taxon>
        <taxon>Erysipelotrichales</taxon>
        <taxon>Erysipelotrichaceae</taxon>
        <taxon>Amedibacillus</taxon>
    </lineage>
</organism>
<dbReference type="Pfam" id="PF08282">
    <property type="entry name" value="Hydrolase_3"/>
    <property type="match status" value="1"/>
</dbReference>
<dbReference type="Gene3D" id="3.40.50.1000">
    <property type="entry name" value="HAD superfamily/HAD-like"/>
    <property type="match status" value="1"/>
</dbReference>
<reference evidence="1 2" key="1">
    <citation type="submission" date="2020-08" db="EMBL/GenBank/DDBJ databases">
        <authorList>
            <person name="Liu C."/>
            <person name="Sun Q."/>
        </authorList>
    </citation>
    <scope>NUCLEOTIDE SEQUENCE [LARGE SCALE GENOMIC DNA]</scope>
    <source>
        <strain evidence="1 2">NSJ-61</strain>
    </source>
</reference>
<dbReference type="InterPro" id="IPR036412">
    <property type="entry name" value="HAD-like_sf"/>
</dbReference>
<dbReference type="SUPFAM" id="SSF56784">
    <property type="entry name" value="HAD-like"/>
    <property type="match status" value="1"/>
</dbReference>
<dbReference type="InterPro" id="IPR006379">
    <property type="entry name" value="HAD-SF_hydro_IIB"/>
</dbReference>
<dbReference type="NCBIfam" id="TIGR00099">
    <property type="entry name" value="Cof-subfamily"/>
    <property type="match status" value="1"/>
</dbReference>
<dbReference type="Proteomes" id="UP000515856">
    <property type="component" value="Chromosome"/>
</dbReference>
<dbReference type="AlphaFoldDB" id="A0A7G9GSU0"/>
<dbReference type="GO" id="GO:0005829">
    <property type="term" value="C:cytosol"/>
    <property type="evidence" value="ECO:0007669"/>
    <property type="project" value="TreeGrafter"/>
</dbReference>
<dbReference type="EMBL" id="CP060636">
    <property type="protein sequence ID" value="QNM13872.1"/>
    <property type="molecule type" value="Genomic_DNA"/>
</dbReference>
<evidence type="ECO:0000313" key="1">
    <source>
        <dbReference type="EMBL" id="QNM13872.1"/>
    </source>
</evidence>
<evidence type="ECO:0000313" key="2">
    <source>
        <dbReference type="Proteomes" id="UP000515856"/>
    </source>
</evidence>
<dbReference type="Gene3D" id="3.30.1240.10">
    <property type="match status" value="1"/>
</dbReference>
<dbReference type="InterPro" id="IPR000150">
    <property type="entry name" value="Cof"/>
</dbReference>